<sequence length="332" mass="38923">MFDQLTSFQNLHQAYRDARKAKRYRPAILRFGCMLEKELPILRDALRNGTYVHGTYRTFIVSDSKKRIIQAAPFRDRVVHHAVCNVIEPLFERTFIHDSYACRKDKGTHAAVKRLRSFMQSCGGGGSRVFCLKCDISKYFDSIDHGILLGLLKKGLRKETKVEPSQTKVQPWSLLNLCEQIIRSVPSGVPIGNLTSQLFANIYLNELDQYVKRVLKERYYIRYMDDFLILSTDAEHLYKQRECIRAFLRDRLKLVLHPKKSSIFPIMPNGIDFLGYRVFTHHVELRRSTVQRWKRKFKNLPADLRSDAIRDWKGYTKHAKSWKTVQGLRILK</sequence>
<dbReference type="Pfam" id="PF00078">
    <property type="entry name" value="RVT_1"/>
    <property type="match status" value="1"/>
</dbReference>
<dbReference type="InterPro" id="IPR051083">
    <property type="entry name" value="GrpII_Intron_Splice-Mob/Def"/>
</dbReference>
<name>A0A1F8DWH0_9BACT</name>
<dbReference type="InterPro" id="IPR000477">
    <property type="entry name" value="RT_dom"/>
</dbReference>
<evidence type="ECO:0000259" key="1">
    <source>
        <dbReference type="PROSITE" id="PS50878"/>
    </source>
</evidence>
<dbReference type="PROSITE" id="PS50878">
    <property type="entry name" value="RT_POL"/>
    <property type="match status" value="1"/>
</dbReference>
<dbReference type="AlphaFoldDB" id="A0A1F8DWH0"/>
<evidence type="ECO:0000313" key="2">
    <source>
        <dbReference type="EMBL" id="OGM92105.1"/>
    </source>
</evidence>
<dbReference type="SUPFAM" id="SSF56672">
    <property type="entry name" value="DNA/RNA polymerases"/>
    <property type="match status" value="1"/>
</dbReference>
<organism evidence="2 3">
    <name type="scientific">Candidatus Wolfebacteria bacterium RIFCSPLOWO2_01_FULL_47_17b</name>
    <dbReference type="NCBI Taxonomy" id="1802558"/>
    <lineage>
        <taxon>Bacteria</taxon>
        <taxon>Candidatus Wolfeibacteriota</taxon>
    </lineage>
</organism>
<gene>
    <name evidence="2" type="ORF">A2935_02050</name>
</gene>
<dbReference type="InterPro" id="IPR043502">
    <property type="entry name" value="DNA/RNA_pol_sf"/>
</dbReference>
<evidence type="ECO:0000313" key="3">
    <source>
        <dbReference type="Proteomes" id="UP000177011"/>
    </source>
</evidence>
<dbReference type="PANTHER" id="PTHR34047:SF8">
    <property type="entry name" value="PROTEIN YKFC"/>
    <property type="match status" value="1"/>
</dbReference>
<comment type="caution">
    <text evidence="2">The sequence shown here is derived from an EMBL/GenBank/DDBJ whole genome shotgun (WGS) entry which is preliminary data.</text>
</comment>
<dbReference type="CDD" id="cd01651">
    <property type="entry name" value="RT_G2_intron"/>
    <property type="match status" value="1"/>
</dbReference>
<dbReference type="Proteomes" id="UP000177011">
    <property type="component" value="Unassembled WGS sequence"/>
</dbReference>
<proteinExistence type="predicted"/>
<accession>A0A1F8DWH0</accession>
<protein>
    <recommendedName>
        <fullName evidence="1">Reverse transcriptase domain-containing protein</fullName>
    </recommendedName>
</protein>
<dbReference type="EMBL" id="MGIS01000024">
    <property type="protein sequence ID" value="OGM92105.1"/>
    <property type="molecule type" value="Genomic_DNA"/>
</dbReference>
<dbReference type="PANTHER" id="PTHR34047">
    <property type="entry name" value="NUCLEAR INTRON MATURASE 1, MITOCHONDRIAL-RELATED"/>
    <property type="match status" value="1"/>
</dbReference>
<feature type="domain" description="Reverse transcriptase" evidence="1">
    <location>
        <begin position="1"/>
        <end position="278"/>
    </location>
</feature>
<reference evidence="2 3" key="1">
    <citation type="journal article" date="2016" name="Nat. Commun.">
        <title>Thousands of microbial genomes shed light on interconnected biogeochemical processes in an aquifer system.</title>
        <authorList>
            <person name="Anantharaman K."/>
            <person name="Brown C.T."/>
            <person name="Hug L.A."/>
            <person name="Sharon I."/>
            <person name="Castelle C.J."/>
            <person name="Probst A.J."/>
            <person name="Thomas B.C."/>
            <person name="Singh A."/>
            <person name="Wilkins M.J."/>
            <person name="Karaoz U."/>
            <person name="Brodie E.L."/>
            <person name="Williams K.H."/>
            <person name="Hubbard S.S."/>
            <person name="Banfield J.F."/>
        </authorList>
    </citation>
    <scope>NUCLEOTIDE SEQUENCE [LARGE SCALE GENOMIC DNA]</scope>
</reference>